<name>A0A3B4Z910_9TELE</name>
<sequence length="75" mass="8105">SLFVTVAFPCSSAPTQSPCGDSPTILVSFDNLDMIGLLPEREHEKCPPCPRKAACVQILPPFDLEVVMKKNTGLC</sequence>
<reference evidence="1" key="1">
    <citation type="submission" date="2023-09" db="UniProtKB">
        <authorList>
            <consortium name="Ensembl"/>
        </authorList>
    </citation>
    <scope>IDENTIFICATION</scope>
</reference>
<dbReference type="Ensembl" id="ENSSPAT00000003958.1">
    <property type="protein sequence ID" value="ENSSPAP00000003876.1"/>
    <property type="gene ID" value="ENSSPAG00000002997.1"/>
</dbReference>
<accession>A0A3B4Z910</accession>
<protein>
    <submittedName>
        <fullName evidence="1">Uncharacterized protein</fullName>
    </submittedName>
</protein>
<evidence type="ECO:0000313" key="1">
    <source>
        <dbReference type="Ensembl" id="ENSSPAP00000003876.1"/>
    </source>
</evidence>
<dbReference type="AlphaFoldDB" id="A0A3B4Z910"/>
<proteinExistence type="predicted"/>
<organism evidence="1">
    <name type="scientific">Stegastes partitus</name>
    <name type="common">bicolor damselfish</name>
    <dbReference type="NCBI Taxonomy" id="144197"/>
    <lineage>
        <taxon>Eukaryota</taxon>
        <taxon>Metazoa</taxon>
        <taxon>Chordata</taxon>
        <taxon>Craniata</taxon>
        <taxon>Vertebrata</taxon>
        <taxon>Euteleostomi</taxon>
        <taxon>Actinopterygii</taxon>
        <taxon>Neopterygii</taxon>
        <taxon>Teleostei</taxon>
        <taxon>Neoteleostei</taxon>
        <taxon>Acanthomorphata</taxon>
        <taxon>Ovalentaria</taxon>
        <taxon>Pomacentridae</taxon>
        <taxon>Stegastes</taxon>
    </lineage>
</organism>